<keyword evidence="3" id="KW-0862">Zinc</keyword>
<dbReference type="InParanoid" id="A0A7R8UZQ5"/>
<keyword evidence="1" id="KW-0479">Metal-binding</keyword>
<gene>
    <name evidence="8" type="ORF">HERILL_LOCUS12441</name>
</gene>
<dbReference type="InterPro" id="IPR015153">
    <property type="entry name" value="EF-hand_dom_typ1"/>
</dbReference>
<dbReference type="AlphaFoldDB" id="A0A7R8UZQ5"/>
<sequence length="583" mass="66993">MENSRNRVLHRNESTKRELLNRPRLLTIINRLKTDFSSYKFTVYRCATKLHALQKALHTSEIPYKLVLNVLERHHLSQSDETISVRHTQLTPVIHDILYACDKLGHFTQQTAFDLEVTTGILSNFLWDVFDPNRTTPITLLEVKETFLLLCHVNSMEEMVSEFFNLAADHNKCVSRHRLESILKILTKILSFLGEASAYGPHTIPDIIEQCFAQSPGVIGINGYQFNCLWNAKSNRFMIYSNLLALVKRMKDTENLIHNTSCVSCCCPKIRGIRFKCYSCRDLSLCMKCFSVGYSSSKHSLGHRVYEVYGDDVATKKWTHYLTKLCNTLFRQKNQQRTENKSGDQASEELENKENSDISSPAAKRENKSIQCTRNSDSFAEPNTLDRSLLEKLSAIMSTLFEQKEKLEDRRQCLQQSKQHSKSISDLLNDQQHTLLTVIDQLKFILEHTQHTMLPVSSTPNRFGNRRITPATSSPLTHSIHGASINKSYLDANKSYYSVSEVSTWFHHSKQPQHNKTSQVLDSIDETSIMDTDMLNFRELLSKVKEIVDDSYSDNNDLAEATYHLETVLDSIIRNEEIKRHAS</sequence>
<dbReference type="InterPro" id="IPR050774">
    <property type="entry name" value="KCMF1/Dystrophin"/>
</dbReference>
<dbReference type="Pfam" id="PF09068">
    <property type="entry name" value="EF-hand_2"/>
    <property type="match status" value="1"/>
</dbReference>
<dbReference type="PANTHER" id="PTHR12268">
    <property type="entry name" value="E3 UBIQUITIN-PROTEIN LIGASE KCMF1"/>
    <property type="match status" value="1"/>
</dbReference>
<evidence type="ECO:0000256" key="5">
    <source>
        <dbReference type="SAM" id="Coils"/>
    </source>
</evidence>
<feature type="domain" description="ZZ-type" evidence="7">
    <location>
        <begin position="257"/>
        <end position="313"/>
    </location>
</feature>
<dbReference type="SUPFAM" id="SSF47473">
    <property type="entry name" value="EF-hand"/>
    <property type="match status" value="1"/>
</dbReference>
<dbReference type="OMA" id="IFDMYAP"/>
<dbReference type="GO" id="GO:0016010">
    <property type="term" value="C:dystrophin-associated glycoprotein complex"/>
    <property type="evidence" value="ECO:0007669"/>
    <property type="project" value="UniProtKB-ARBA"/>
</dbReference>
<accession>A0A7R8UZQ5</accession>
<evidence type="ECO:0000256" key="2">
    <source>
        <dbReference type="ARBA" id="ARBA00022771"/>
    </source>
</evidence>
<reference evidence="8 9" key="1">
    <citation type="submission" date="2020-11" db="EMBL/GenBank/DDBJ databases">
        <authorList>
            <person name="Wallbank WR R."/>
            <person name="Pardo Diaz C."/>
            <person name="Kozak K."/>
            <person name="Martin S."/>
            <person name="Jiggins C."/>
            <person name="Moest M."/>
            <person name="Warren A I."/>
            <person name="Generalovic N T."/>
            <person name="Byers J.R.P. K."/>
            <person name="Montejo-Kovacevich G."/>
            <person name="Yen C E."/>
        </authorList>
    </citation>
    <scope>NUCLEOTIDE SEQUENCE [LARGE SCALE GENOMIC DNA]</scope>
</reference>
<organism evidence="8 9">
    <name type="scientific">Hermetia illucens</name>
    <name type="common">Black soldier fly</name>
    <dbReference type="NCBI Taxonomy" id="343691"/>
    <lineage>
        <taxon>Eukaryota</taxon>
        <taxon>Metazoa</taxon>
        <taxon>Ecdysozoa</taxon>
        <taxon>Arthropoda</taxon>
        <taxon>Hexapoda</taxon>
        <taxon>Insecta</taxon>
        <taxon>Pterygota</taxon>
        <taxon>Neoptera</taxon>
        <taxon>Endopterygota</taxon>
        <taxon>Diptera</taxon>
        <taxon>Brachycera</taxon>
        <taxon>Stratiomyomorpha</taxon>
        <taxon>Stratiomyidae</taxon>
        <taxon>Hermetiinae</taxon>
        <taxon>Hermetia</taxon>
    </lineage>
</organism>
<feature type="compositionally biased region" description="Polar residues" evidence="6">
    <location>
        <begin position="369"/>
        <end position="378"/>
    </location>
</feature>
<dbReference type="InterPro" id="IPR043145">
    <property type="entry name" value="Znf_ZZ_sf"/>
</dbReference>
<keyword evidence="2 4" id="KW-0863">Zinc-finger</keyword>
<dbReference type="EMBL" id="LR899013">
    <property type="protein sequence ID" value="CAD7089923.1"/>
    <property type="molecule type" value="Genomic_DNA"/>
</dbReference>
<dbReference type="GO" id="GO:0050804">
    <property type="term" value="P:modulation of chemical synaptic transmission"/>
    <property type="evidence" value="ECO:0007669"/>
    <property type="project" value="UniProtKB-ARBA"/>
</dbReference>
<dbReference type="Proteomes" id="UP000594454">
    <property type="component" value="Chromosome 5"/>
</dbReference>
<dbReference type="PROSITE" id="PS50135">
    <property type="entry name" value="ZF_ZZ_2"/>
    <property type="match status" value="1"/>
</dbReference>
<dbReference type="PANTHER" id="PTHR12268:SF21">
    <property type="entry name" value="DISCONTINUOUS ACTIN HEXAGON"/>
    <property type="match status" value="1"/>
</dbReference>
<evidence type="ECO:0000256" key="1">
    <source>
        <dbReference type="ARBA" id="ARBA00022723"/>
    </source>
</evidence>
<evidence type="ECO:0000256" key="3">
    <source>
        <dbReference type="ARBA" id="ARBA00022833"/>
    </source>
</evidence>
<dbReference type="InterPro" id="IPR011992">
    <property type="entry name" value="EF-hand-dom_pair"/>
</dbReference>
<feature type="region of interest" description="Disordered" evidence="6">
    <location>
        <begin position="336"/>
        <end position="379"/>
    </location>
</feature>
<dbReference type="Gene3D" id="1.10.238.10">
    <property type="entry name" value="EF-hand"/>
    <property type="match status" value="2"/>
</dbReference>
<dbReference type="PROSITE" id="PS01357">
    <property type="entry name" value="ZF_ZZ_1"/>
    <property type="match status" value="1"/>
</dbReference>
<evidence type="ECO:0000313" key="8">
    <source>
        <dbReference type="EMBL" id="CAD7089923.1"/>
    </source>
</evidence>
<dbReference type="OrthoDB" id="10014385at2759"/>
<evidence type="ECO:0000256" key="6">
    <source>
        <dbReference type="SAM" id="MobiDB-lite"/>
    </source>
</evidence>
<dbReference type="Gene3D" id="3.30.60.90">
    <property type="match status" value="1"/>
</dbReference>
<dbReference type="GO" id="GO:0045202">
    <property type="term" value="C:synapse"/>
    <property type="evidence" value="ECO:0007669"/>
    <property type="project" value="GOC"/>
</dbReference>
<dbReference type="FunCoup" id="A0A7R8UZQ5">
    <property type="interactions" value="108"/>
</dbReference>
<feature type="coiled-coil region" evidence="5">
    <location>
        <begin position="390"/>
        <end position="417"/>
    </location>
</feature>
<dbReference type="GO" id="GO:0046716">
    <property type="term" value="P:muscle cell cellular homeostasis"/>
    <property type="evidence" value="ECO:0007669"/>
    <property type="project" value="UniProtKB-ARBA"/>
</dbReference>
<evidence type="ECO:0000256" key="4">
    <source>
        <dbReference type="PROSITE-ProRule" id="PRU00228"/>
    </source>
</evidence>
<keyword evidence="5" id="KW-0175">Coiled coil</keyword>
<dbReference type="SMART" id="SM00291">
    <property type="entry name" value="ZnF_ZZ"/>
    <property type="match status" value="1"/>
</dbReference>
<evidence type="ECO:0000313" key="9">
    <source>
        <dbReference type="Proteomes" id="UP000594454"/>
    </source>
</evidence>
<dbReference type="GO" id="GO:0099536">
    <property type="term" value="P:synaptic signaling"/>
    <property type="evidence" value="ECO:0007669"/>
    <property type="project" value="TreeGrafter"/>
</dbReference>
<name>A0A7R8UZQ5_HERIL</name>
<dbReference type="InterPro" id="IPR000433">
    <property type="entry name" value="Znf_ZZ"/>
</dbReference>
<dbReference type="SUPFAM" id="SSF57850">
    <property type="entry name" value="RING/U-box"/>
    <property type="match status" value="1"/>
</dbReference>
<evidence type="ECO:0000259" key="7">
    <source>
        <dbReference type="PROSITE" id="PS50135"/>
    </source>
</evidence>
<keyword evidence="9" id="KW-1185">Reference proteome</keyword>
<proteinExistence type="predicted"/>
<protein>
    <recommendedName>
        <fullName evidence="7">ZZ-type domain-containing protein</fullName>
    </recommendedName>
</protein>
<dbReference type="GO" id="GO:0008270">
    <property type="term" value="F:zinc ion binding"/>
    <property type="evidence" value="ECO:0007669"/>
    <property type="project" value="UniProtKB-KW"/>
</dbReference>